<dbReference type="EMBL" id="AWQS01000092">
    <property type="protein sequence ID" value="EWT05713.1"/>
    <property type="molecule type" value="Genomic_DNA"/>
</dbReference>
<dbReference type="Gene3D" id="1.10.443.10">
    <property type="entry name" value="Intergrase catalytic core"/>
    <property type="match status" value="1"/>
</dbReference>
<evidence type="ECO:0000313" key="2">
    <source>
        <dbReference type="EMBL" id="EWT05713.1"/>
    </source>
</evidence>
<dbReference type="Proteomes" id="UP000019494">
    <property type="component" value="Unassembled WGS sequence"/>
</dbReference>
<dbReference type="AlphaFoldDB" id="W9GLK9"/>
<keyword evidence="1" id="KW-0233">DNA recombination</keyword>
<sequence>MRRAETTFDDRVVEAALGRSPLDIHTVDYVPAPTIRVGERIHEPTSYFLWHHCRAHPDLKTAQRRAVELARWLRFLLDDRGLPLLPGRDDPVFAAREADFGAFYRRFHYGVLNDAGDLDREHVLSSASWRSTRTALKLFYEYLERRYQIPAPFELGTVPHHITGRPVRSIVGYRPRRAARGSSGLPLEPAYVELLLQAALRIDRDGAQQDYLGADRDHAILALAFASGLRRNNLANVTTYEVPPPAPRRDFTVMPVADFITKGDAGGDAFVFSHHLPAVWAYIEGRRAELADSHSYRPERPLHVVDADERRVLYDNPAEPENRTRSRAWAQCDAAFRRRLVNPDGSSPVLFLNEYNAYPVAYDSLSNVIEGAREFARTHIDPRFPASFRIHDTRHTYAVHLLLSVYHGVLAKSLAPGRRGEYQVDHLAAALELVKASLGHASESSTRLYLSTAHRFIDLPPEQFIGVL</sequence>
<dbReference type="GO" id="GO:0003677">
    <property type="term" value="F:DNA binding"/>
    <property type="evidence" value="ECO:0007669"/>
    <property type="project" value="InterPro"/>
</dbReference>
<evidence type="ECO:0000256" key="1">
    <source>
        <dbReference type="ARBA" id="ARBA00023172"/>
    </source>
</evidence>
<reference evidence="3" key="1">
    <citation type="submission" date="2013-08" db="EMBL/GenBank/DDBJ databases">
        <title>Intrasporangium oryzae NRRL B-24470.</title>
        <authorList>
            <person name="Liu H."/>
            <person name="Wang G."/>
        </authorList>
    </citation>
    <scope>NUCLEOTIDE SEQUENCE [LARGE SCALE GENOMIC DNA]</scope>
    <source>
        <strain evidence="3">Q5-1</strain>
    </source>
</reference>
<gene>
    <name evidence="2" type="ORF">N864_02825</name>
</gene>
<protein>
    <recommendedName>
        <fullName evidence="4">Integrase</fullName>
    </recommendedName>
</protein>
<accession>W9GLK9</accession>
<proteinExistence type="predicted"/>
<evidence type="ECO:0008006" key="4">
    <source>
        <dbReference type="Google" id="ProtNLM"/>
    </source>
</evidence>
<dbReference type="PANTHER" id="PTHR30349">
    <property type="entry name" value="PHAGE INTEGRASE-RELATED"/>
    <property type="match status" value="1"/>
</dbReference>
<comment type="caution">
    <text evidence="2">The sequence shown here is derived from an EMBL/GenBank/DDBJ whole genome shotgun (WGS) entry which is preliminary data.</text>
</comment>
<dbReference type="InterPro" id="IPR050090">
    <property type="entry name" value="Tyrosine_recombinase_XerCD"/>
</dbReference>
<keyword evidence="3" id="KW-1185">Reference proteome</keyword>
<dbReference type="GO" id="GO:0015074">
    <property type="term" value="P:DNA integration"/>
    <property type="evidence" value="ECO:0007669"/>
    <property type="project" value="InterPro"/>
</dbReference>
<dbReference type="PANTHER" id="PTHR30349:SF64">
    <property type="entry name" value="PROPHAGE INTEGRASE INTD-RELATED"/>
    <property type="match status" value="1"/>
</dbReference>
<organism evidence="2 3">
    <name type="scientific">Intrasporangium chromatireducens Q5-1</name>
    <dbReference type="NCBI Taxonomy" id="584657"/>
    <lineage>
        <taxon>Bacteria</taxon>
        <taxon>Bacillati</taxon>
        <taxon>Actinomycetota</taxon>
        <taxon>Actinomycetes</taxon>
        <taxon>Micrococcales</taxon>
        <taxon>Intrasporangiaceae</taxon>
        <taxon>Intrasporangium</taxon>
    </lineage>
</organism>
<name>W9GLK9_9MICO</name>
<dbReference type="GO" id="GO:0006310">
    <property type="term" value="P:DNA recombination"/>
    <property type="evidence" value="ECO:0007669"/>
    <property type="project" value="UniProtKB-KW"/>
</dbReference>
<dbReference type="InterPro" id="IPR011010">
    <property type="entry name" value="DNA_brk_join_enz"/>
</dbReference>
<dbReference type="SUPFAM" id="SSF56349">
    <property type="entry name" value="DNA breaking-rejoining enzymes"/>
    <property type="match status" value="1"/>
</dbReference>
<evidence type="ECO:0000313" key="3">
    <source>
        <dbReference type="Proteomes" id="UP000019494"/>
    </source>
</evidence>
<dbReference type="InterPro" id="IPR013762">
    <property type="entry name" value="Integrase-like_cat_sf"/>
</dbReference>